<dbReference type="PANTHER" id="PTHR47272">
    <property type="entry name" value="DDE_TNP_1_7 DOMAIN-CONTAINING PROTEIN"/>
    <property type="match status" value="1"/>
</dbReference>
<keyword evidence="2" id="KW-1185">Reference proteome</keyword>
<comment type="caution">
    <text evidence="1">The sequence shown here is derived from an EMBL/GenBank/DDBJ whole genome shotgun (WGS) entry which is preliminary data.</text>
</comment>
<dbReference type="PANTHER" id="PTHR47272:SF1">
    <property type="entry name" value="PIGGYBAC TRANSPOSABLE ELEMENT-DERIVED PROTEIN 3-LIKE"/>
    <property type="match status" value="1"/>
</dbReference>
<dbReference type="EMBL" id="BMAW01053123">
    <property type="protein sequence ID" value="GFS89337.1"/>
    <property type="molecule type" value="Genomic_DNA"/>
</dbReference>
<protein>
    <submittedName>
        <fullName evidence="1">Uncharacterized protein</fullName>
    </submittedName>
</protein>
<accession>A0A8X6TAH0</accession>
<dbReference type="Proteomes" id="UP000887013">
    <property type="component" value="Unassembled WGS sequence"/>
</dbReference>
<proteinExistence type="predicted"/>
<dbReference type="AlphaFoldDB" id="A0A8X6TAH0"/>
<name>A0A8X6TAH0_NEPPI</name>
<sequence>MNLQKFKSEFASCLCKMGYNQNSKRGRPSNTSIEQMFQTKRRKGTAQSIQCKDIRRYDINHWPIWSEKRIQCRFPNCKGYTDTE</sequence>
<evidence type="ECO:0000313" key="1">
    <source>
        <dbReference type="EMBL" id="GFS89337.1"/>
    </source>
</evidence>
<reference evidence="1" key="1">
    <citation type="submission" date="2020-08" db="EMBL/GenBank/DDBJ databases">
        <title>Multicomponent nature underlies the extraordinary mechanical properties of spider dragline silk.</title>
        <authorList>
            <person name="Kono N."/>
            <person name="Nakamura H."/>
            <person name="Mori M."/>
            <person name="Yoshida Y."/>
            <person name="Ohtoshi R."/>
            <person name="Malay A.D."/>
            <person name="Moran D.A.P."/>
            <person name="Tomita M."/>
            <person name="Numata K."/>
            <person name="Arakawa K."/>
        </authorList>
    </citation>
    <scope>NUCLEOTIDE SEQUENCE</scope>
</reference>
<dbReference type="OrthoDB" id="6515644at2759"/>
<evidence type="ECO:0000313" key="2">
    <source>
        <dbReference type="Proteomes" id="UP000887013"/>
    </source>
</evidence>
<gene>
    <name evidence="1" type="ORF">NPIL_143001</name>
</gene>
<organism evidence="1 2">
    <name type="scientific">Nephila pilipes</name>
    <name type="common">Giant wood spider</name>
    <name type="synonym">Nephila maculata</name>
    <dbReference type="NCBI Taxonomy" id="299642"/>
    <lineage>
        <taxon>Eukaryota</taxon>
        <taxon>Metazoa</taxon>
        <taxon>Ecdysozoa</taxon>
        <taxon>Arthropoda</taxon>
        <taxon>Chelicerata</taxon>
        <taxon>Arachnida</taxon>
        <taxon>Araneae</taxon>
        <taxon>Araneomorphae</taxon>
        <taxon>Entelegynae</taxon>
        <taxon>Araneoidea</taxon>
        <taxon>Nephilidae</taxon>
        <taxon>Nephila</taxon>
    </lineage>
</organism>